<dbReference type="RefSeq" id="WP_168885479.1">
    <property type="nucleotide sequence ID" value="NZ_JABAIL010000015.1"/>
</dbReference>
<feature type="signal peptide" evidence="1">
    <location>
        <begin position="1"/>
        <end position="21"/>
    </location>
</feature>
<dbReference type="Proteomes" id="UP000585050">
    <property type="component" value="Unassembled WGS sequence"/>
</dbReference>
<accession>A0A7X8SQX3</accession>
<evidence type="ECO:0000313" key="3">
    <source>
        <dbReference type="Proteomes" id="UP000585050"/>
    </source>
</evidence>
<evidence type="ECO:0000313" key="2">
    <source>
        <dbReference type="EMBL" id="NLR94769.1"/>
    </source>
</evidence>
<dbReference type="AlphaFoldDB" id="A0A7X8SQX3"/>
<gene>
    <name evidence="2" type="ORF">HGP29_26425</name>
</gene>
<sequence>MKKRFIYILFFGLLFSCSTVTEEIIPTTPKNPSTSKTYAVKVSQEVSDSISTLGNISLLINGEKPSDNFFNKHNLSVYLVRFSTQEKFDLKMNTINNFGEGVYKLVISIAKKHAPVKSKVRLPDFNHKKHSLDSSSIITLSPTHITKINIIVN</sequence>
<keyword evidence="1" id="KW-0732">Signal</keyword>
<dbReference type="EMBL" id="JABAIL010000015">
    <property type="protein sequence ID" value="NLR94769.1"/>
    <property type="molecule type" value="Genomic_DNA"/>
</dbReference>
<evidence type="ECO:0008006" key="4">
    <source>
        <dbReference type="Google" id="ProtNLM"/>
    </source>
</evidence>
<evidence type="ECO:0000256" key="1">
    <source>
        <dbReference type="SAM" id="SignalP"/>
    </source>
</evidence>
<proteinExistence type="predicted"/>
<organism evidence="2 3">
    <name type="scientific">Flammeovirga agarivorans</name>
    <dbReference type="NCBI Taxonomy" id="2726742"/>
    <lineage>
        <taxon>Bacteria</taxon>
        <taxon>Pseudomonadati</taxon>
        <taxon>Bacteroidota</taxon>
        <taxon>Cytophagia</taxon>
        <taxon>Cytophagales</taxon>
        <taxon>Flammeovirgaceae</taxon>
        <taxon>Flammeovirga</taxon>
    </lineage>
</organism>
<name>A0A7X8SQX3_9BACT</name>
<protein>
    <recommendedName>
        <fullName evidence="4">Lipoprotein</fullName>
    </recommendedName>
</protein>
<comment type="caution">
    <text evidence="2">The sequence shown here is derived from an EMBL/GenBank/DDBJ whole genome shotgun (WGS) entry which is preliminary data.</text>
</comment>
<feature type="chain" id="PRO_5030798392" description="Lipoprotein" evidence="1">
    <location>
        <begin position="22"/>
        <end position="153"/>
    </location>
</feature>
<dbReference type="PROSITE" id="PS51257">
    <property type="entry name" value="PROKAR_LIPOPROTEIN"/>
    <property type="match status" value="1"/>
</dbReference>
<keyword evidence="3" id="KW-1185">Reference proteome</keyword>
<reference evidence="2 3" key="1">
    <citation type="submission" date="2020-04" db="EMBL/GenBank/DDBJ databases">
        <title>Flammeovirga sp. SR4, a novel species isolated from seawater.</title>
        <authorList>
            <person name="Wang X."/>
        </authorList>
    </citation>
    <scope>NUCLEOTIDE SEQUENCE [LARGE SCALE GENOMIC DNA]</scope>
    <source>
        <strain evidence="2 3">SR4</strain>
    </source>
</reference>